<dbReference type="InterPro" id="IPR008030">
    <property type="entry name" value="NmrA-like"/>
</dbReference>
<dbReference type="Proteomes" id="UP001213681">
    <property type="component" value="Unassembled WGS sequence"/>
</dbReference>
<reference evidence="2" key="1">
    <citation type="submission" date="2022-12" db="EMBL/GenBank/DDBJ databases">
        <authorList>
            <person name="Petersen C."/>
        </authorList>
    </citation>
    <scope>NUCLEOTIDE SEQUENCE</scope>
    <source>
        <strain evidence="2">IBT 16125</strain>
    </source>
</reference>
<dbReference type="RefSeq" id="XP_056769584.1">
    <property type="nucleotide sequence ID" value="XM_056905477.1"/>
</dbReference>
<dbReference type="EMBL" id="JAPVEA010000002">
    <property type="protein sequence ID" value="KAJ5460542.1"/>
    <property type="molecule type" value="Genomic_DNA"/>
</dbReference>
<protein>
    <recommendedName>
        <fullName evidence="1">NmrA-like domain-containing protein</fullName>
    </recommendedName>
</protein>
<comment type="caution">
    <text evidence="2">The sequence shown here is derived from an EMBL/GenBank/DDBJ whole genome shotgun (WGS) entry which is preliminary data.</text>
</comment>
<sequence length="301" mass="33543">MSTPNNVIIFGPSGDVGSATALQAYQEGAKVTLAMRDPTKHLPSLTGIDVDRVQADLTDPETIKTAVRQSGAKCAFIYAILGTSDHMRASIEALKEAGIEMPVLLSSYSIQSNIRSLSPDDHVPWVHAQVEISLEEVYGKNGFVAVRPNHFASNILWFKAGIQAGEVRHANPEAEYDWISPDDVGRVCGSILARGLKERVVWLMGSEKMALRDAIKIVTHTFEREIKVTRITAEEALDEFQRHGTPEGTARWIVRYITEDAGYEFKTPVFEEAASNILKYTHRAPARFDQWVHENLQKLKE</sequence>
<gene>
    <name evidence="2" type="ORF">N7458_002094</name>
</gene>
<organism evidence="2 3">
    <name type="scientific">Penicillium daleae</name>
    <dbReference type="NCBI Taxonomy" id="63821"/>
    <lineage>
        <taxon>Eukaryota</taxon>
        <taxon>Fungi</taxon>
        <taxon>Dikarya</taxon>
        <taxon>Ascomycota</taxon>
        <taxon>Pezizomycotina</taxon>
        <taxon>Eurotiomycetes</taxon>
        <taxon>Eurotiomycetidae</taxon>
        <taxon>Eurotiales</taxon>
        <taxon>Aspergillaceae</taxon>
        <taxon>Penicillium</taxon>
    </lineage>
</organism>
<reference evidence="2" key="2">
    <citation type="journal article" date="2023" name="IMA Fungus">
        <title>Comparative genomic study of the Penicillium genus elucidates a diverse pangenome and 15 lateral gene transfer events.</title>
        <authorList>
            <person name="Petersen C."/>
            <person name="Sorensen T."/>
            <person name="Nielsen M.R."/>
            <person name="Sondergaard T.E."/>
            <person name="Sorensen J.L."/>
            <person name="Fitzpatrick D.A."/>
            <person name="Frisvad J.C."/>
            <person name="Nielsen K.L."/>
        </authorList>
    </citation>
    <scope>NUCLEOTIDE SEQUENCE</scope>
    <source>
        <strain evidence="2">IBT 16125</strain>
    </source>
</reference>
<dbReference type="SUPFAM" id="SSF51735">
    <property type="entry name" value="NAD(P)-binding Rossmann-fold domains"/>
    <property type="match status" value="1"/>
</dbReference>
<evidence type="ECO:0000313" key="3">
    <source>
        <dbReference type="Proteomes" id="UP001213681"/>
    </source>
</evidence>
<evidence type="ECO:0000259" key="1">
    <source>
        <dbReference type="Pfam" id="PF05368"/>
    </source>
</evidence>
<name>A0AAD6CCE8_9EURO</name>
<dbReference type="InterPro" id="IPR036291">
    <property type="entry name" value="NAD(P)-bd_dom_sf"/>
</dbReference>
<dbReference type="AlphaFoldDB" id="A0AAD6CCE8"/>
<dbReference type="Pfam" id="PF05368">
    <property type="entry name" value="NmrA"/>
    <property type="match status" value="1"/>
</dbReference>
<keyword evidence="3" id="KW-1185">Reference proteome</keyword>
<dbReference type="PANTHER" id="PTHR43162">
    <property type="match status" value="1"/>
</dbReference>
<accession>A0AAD6CCE8</accession>
<dbReference type="PANTHER" id="PTHR43162:SF1">
    <property type="entry name" value="PRESTALK A DIFFERENTIATION PROTEIN A"/>
    <property type="match status" value="1"/>
</dbReference>
<dbReference type="GeneID" id="81595720"/>
<dbReference type="Gene3D" id="3.40.50.720">
    <property type="entry name" value="NAD(P)-binding Rossmann-like Domain"/>
    <property type="match status" value="1"/>
</dbReference>
<feature type="domain" description="NmrA-like" evidence="1">
    <location>
        <begin position="6"/>
        <end position="240"/>
    </location>
</feature>
<proteinExistence type="predicted"/>
<dbReference type="InterPro" id="IPR051604">
    <property type="entry name" value="Ergot_Alk_Oxidoreductase"/>
</dbReference>
<evidence type="ECO:0000313" key="2">
    <source>
        <dbReference type="EMBL" id="KAJ5460542.1"/>
    </source>
</evidence>